<reference evidence="18" key="1">
    <citation type="submission" date="2022-12" db="EMBL/GenBank/DDBJ databases">
        <authorList>
            <person name="Alioto T."/>
            <person name="Alioto T."/>
            <person name="Gomez Garrido J."/>
        </authorList>
    </citation>
    <scope>NUCLEOTIDE SEQUENCE</scope>
</reference>
<evidence type="ECO:0000259" key="17">
    <source>
        <dbReference type="PROSITE" id="PS50157"/>
    </source>
</evidence>
<evidence type="ECO:0000256" key="6">
    <source>
        <dbReference type="ARBA" id="ARBA00022737"/>
    </source>
</evidence>
<dbReference type="Proteomes" id="UP001178461">
    <property type="component" value="Chromosome 13"/>
</dbReference>
<evidence type="ECO:0000256" key="15">
    <source>
        <dbReference type="PROSITE-ProRule" id="PRU00042"/>
    </source>
</evidence>
<dbReference type="PROSITE" id="PS00028">
    <property type="entry name" value="ZINC_FINGER_C2H2_1"/>
    <property type="match status" value="6"/>
</dbReference>
<evidence type="ECO:0000256" key="13">
    <source>
        <dbReference type="ARBA" id="ARBA00039608"/>
    </source>
</evidence>
<evidence type="ECO:0000313" key="19">
    <source>
        <dbReference type="Proteomes" id="UP001178461"/>
    </source>
</evidence>
<feature type="region of interest" description="Disordered" evidence="16">
    <location>
        <begin position="433"/>
        <end position="455"/>
    </location>
</feature>
<evidence type="ECO:0000256" key="1">
    <source>
        <dbReference type="ARBA" id="ARBA00004123"/>
    </source>
</evidence>
<evidence type="ECO:0000313" key="18">
    <source>
        <dbReference type="EMBL" id="CAI5790123.1"/>
    </source>
</evidence>
<dbReference type="PROSITE" id="PS50157">
    <property type="entry name" value="ZINC_FINGER_C2H2_2"/>
    <property type="match status" value="9"/>
</dbReference>
<sequence length="1137" mass="127103">MSISTISISSVTLSILTITISLSSISISITWERAPNTADNNSQDPLALPKAKEGGGGAAVPFGICSSHAFQGNALPLGALRTAQRAGANRGTLRGRAGCASCLERQGPGGSAGHSRGGQRCAARCDFFGSTGGGFELTPMATKIFETIGKLGLGLAVAGGVVNSALYNVDAGHRAVIFDRFRGVQDIVVGEGTHFLIPWVQKPIIFDCRSRPRNVPVITGSKDLQNVNITLRILFRPVTMQLPRIFTTIGEDYDERVLPSITTEILKSVVARFDAGELITQRELVSRQVSEDLTERAATFGLILDDVSLTHLTFGKEFTEAVEMKQVAQQEAERARFIVEKAEQQKKAAIISAEGDSKAAELIATSLSSVGDGLIELRKLEAAEDIAYQLSRSRNITYLPSGHMWTVLLKFMVVFAFHNLHFPSEAWTAAAEEEEAERRRRSSAGGSPGESRPGQDVQLLSSSFLPVNCCRFPRAVKPEFHDLHGVLWCSASPRQSCVSSLRQFILLQRSYFLGILEYKVLNESGAPMNETASSCQQMAKNCSTHVAGMAQEDRAQVPPTFYHGASQELDLSTKVYKRESGSPYSVLVDPKASKPHLHEREEQPYFKEDRTVGEVRAVKEDRENSDDLQEDEEEDEVTYKREQIIVEVNLNNQTLNVSKGEKGVPSQSKETAVLKTSSEEEEGDSGEEEATEDSNDEEENERQKKKEQREEKDSVAQRRTRRAASAAAATTSPTSRTTRGRRKSVEPPKRKKKAAKEPKAPVQKSKCEEKETLTCEKCPRVFNTRWYLEKHMNVTHRRMQICDKCGKKFVLESELSLHQQTDCEKNIQCVSCNKSFKKLWSLHEHIKIVHGYAEKKFSCEICEKKFYTMAHVRKHMVAHTKDMPFTCETCGKSFKRSMSLKVHSLQHSGEKPFRCENCDERFQYKYQLRSHMSIHIGHKQFMCQWCGKDFNMKQYFDEHMKTHTGEKPFICEICGKSFTSRPNMKRHRRTHTGEKPYPCDVCGQRFRFSNMLKAHKEKCFRVTSPVNVPPAVQITLATSSPATTVPSIANTQNVPAPTPPINMNPVSTLPPRPIAHPYSHLHLHPHHPHHLPVPVPPVPHLPPPPALFKSEPLNHRGQGEDSFLRHLAEKNSSVQHH</sequence>
<dbReference type="InterPro" id="IPR036013">
    <property type="entry name" value="Band_7/SPFH_dom_sf"/>
</dbReference>
<dbReference type="PANTHER" id="PTHR23222:SF0">
    <property type="entry name" value="PROHIBITIN 1"/>
    <property type="match status" value="1"/>
</dbReference>
<evidence type="ECO:0000256" key="14">
    <source>
        <dbReference type="ARBA" id="ARBA00046138"/>
    </source>
</evidence>
<feature type="domain" description="C2H2-type" evidence="17">
    <location>
        <begin position="941"/>
        <end position="968"/>
    </location>
</feature>
<keyword evidence="9" id="KW-0805">Transcription regulation</keyword>
<keyword evidence="7 15" id="KW-0863">Zinc-finger</keyword>
<dbReference type="AlphaFoldDB" id="A0AA35L6J8"/>
<comment type="function">
    <text evidence="14">In the plasma membrane, cooperates with CD86 to mediate CD86-signaling in B lymphocytes that regulates the level of IgG1 produced through the activation of distal signaling intermediates. Upon CD40 engagement, required to activate NF-kappa-B signaling pathway via phospholipase C and protein kinase C activation.</text>
</comment>
<keyword evidence="8" id="KW-0862">Zinc</keyword>
<evidence type="ECO:0000256" key="9">
    <source>
        <dbReference type="ARBA" id="ARBA00023015"/>
    </source>
</evidence>
<dbReference type="SMART" id="SM00244">
    <property type="entry name" value="PHB"/>
    <property type="match status" value="1"/>
</dbReference>
<keyword evidence="19" id="KW-1185">Reference proteome</keyword>
<dbReference type="InterPro" id="IPR001107">
    <property type="entry name" value="Band_7"/>
</dbReference>
<dbReference type="SUPFAM" id="SSF57667">
    <property type="entry name" value="beta-beta-alpha zinc fingers"/>
    <property type="match status" value="5"/>
</dbReference>
<evidence type="ECO:0000256" key="8">
    <source>
        <dbReference type="ARBA" id="ARBA00022833"/>
    </source>
</evidence>
<evidence type="ECO:0000256" key="2">
    <source>
        <dbReference type="ARBA" id="ARBA00006991"/>
    </source>
</evidence>
<feature type="region of interest" description="Disordered" evidence="16">
    <location>
        <begin position="584"/>
        <end position="640"/>
    </location>
</feature>
<evidence type="ECO:0000256" key="10">
    <source>
        <dbReference type="ARBA" id="ARBA00023125"/>
    </source>
</evidence>
<feature type="domain" description="C2H2-type" evidence="17">
    <location>
        <begin position="885"/>
        <end position="912"/>
    </location>
</feature>
<feature type="compositionally biased region" description="Basic and acidic residues" evidence="16">
    <location>
        <begin position="596"/>
        <end position="622"/>
    </location>
</feature>
<evidence type="ECO:0000256" key="5">
    <source>
        <dbReference type="ARBA" id="ARBA00022723"/>
    </source>
</evidence>
<feature type="compositionally biased region" description="Pro residues" evidence="16">
    <location>
        <begin position="1091"/>
        <end position="1106"/>
    </location>
</feature>
<protein>
    <recommendedName>
        <fullName evidence="13">Prohibitin 1</fullName>
    </recommendedName>
</protein>
<dbReference type="FunFam" id="3.30.160.60:FF:000166">
    <property type="entry name" value="Zinc finger and BTB domain-containing 49"/>
    <property type="match status" value="1"/>
</dbReference>
<dbReference type="GO" id="GO:0007005">
    <property type="term" value="P:mitochondrion organization"/>
    <property type="evidence" value="ECO:0007669"/>
    <property type="project" value="TreeGrafter"/>
</dbReference>
<feature type="domain" description="C2H2-type" evidence="17">
    <location>
        <begin position="997"/>
        <end position="1025"/>
    </location>
</feature>
<feature type="domain" description="C2H2-type" evidence="17">
    <location>
        <begin position="800"/>
        <end position="827"/>
    </location>
</feature>
<dbReference type="InterPro" id="IPR013087">
    <property type="entry name" value="Znf_C2H2_type"/>
</dbReference>
<keyword evidence="4" id="KW-0237">DNA synthesis</keyword>
<evidence type="ECO:0000256" key="11">
    <source>
        <dbReference type="ARBA" id="ARBA00023163"/>
    </source>
</evidence>
<dbReference type="FunFam" id="3.30.160.60:FF:000284">
    <property type="entry name" value="Zinc finger protein 652 isoform X1"/>
    <property type="match status" value="1"/>
</dbReference>
<dbReference type="EMBL" id="OX395138">
    <property type="protein sequence ID" value="CAI5790123.1"/>
    <property type="molecule type" value="Genomic_DNA"/>
</dbReference>
<dbReference type="PRINTS" id="PR00679">
    <property type="entry name" value="PROHIBITIN"/>
</dbReference>
<dbReference type="GO" id="GO:0008270">
    <property type="term" value="F:zinc ion binding"/>
    <property type="evidence" value="ECO:0007669"/>
    <property type="project" value="UniProtKB-KW"/>
</dbReference>
<feature type="domain" description="C2H2-type" evidence="17">
    <location>
        <begin position="827"/>
        <end position="855"/>
    </location>
</feature>
<feature type="compositionally biased region" description="Low complexity" evidence="16">
    <location>
        <begin position="723"/>
        <end position="737"/>
    </location>
</feature>
<evidence type="ECO:0000256" key="16">
    <source>
        <dbReference type="SAM" id="MobiDB-lite"/>
    </source>
</evidence>
<keyword evidence="11" id="KW-0804">Transcription</keyword>
<feature type="domain" description="C2H2-type" evidence="17">
    <location>
        <begin position="969"/>
        <end position="996"/>
    </location>
</feature>
<keyword evidence="6" id="KW-0677">Repeat</keyword>
<dbReference type="GO" id="GO:0005739">
    <property type="term" value="C:mitochondrion"/>
    <property type="evidence" value="ECO:0007669"/>
    <property type="project" value="TreeGrafter"/>
</dbReference>
<dbReference type="Pfam" id="PF00096">
    <property type="entry name" value="zf-C2H2"/>
    <property type="match status" value="4"/>
</dbReference>
<comment type="subcellular location">
    <subcellularLocation>
        <location evidence="1">Nucleus</location>
    </subcellularLocation>
</comment>
<dbReference type="PANTHER" id="PTHR23222">
    <property type="entry name" value="PROHIBITIN"/>
    <property type="match status" value="1"/>
</dbReference>
<dbReference type="FunFam" id="3.30.160.60:FF:001300">
    <property type="entry name" value="Zinc finger and BTB domain-containing protein 47"/>
    <property type="match status" value="1"/>
</dbReference>
<feature type="compositionally biased region" description="Basic and acidic residues" evidence="16">
    <location>
        <begin position="755"/>
        <end position="765"/>
    </location>
</feature>
<dbReference type="FunFam" id="3.30.479.30:FF:000001">
    <property type="entry name" value="Prohibitin 2"/>
    <property type="match status" value="1"/>
</dbReference>
<feature type="domain" description="C2H2-type" evidence="17">
    <location>
        <begin position="773"/>
        <end position="801"/>
    </location>
</feature>
<dbReference type="InterPro" id="IPR036236">
    <property type="entry name" value="Znf_C2H2_sf"/>
</dbReference>
<dbReference type="FunFam" id="3.30.160.60:FF:000312">
    <property type="entry name" value="Zinc finger and BTB domain-containing 47"/>
    <property type="match status" value="1"/>
</dbReference>
<evidence type="ECO:0000256" key="3">
    <source>
        <dbReference type="ARBA" id="ARBA00009658"/>
    </source>
</evidence>
<dbReference type="CDD" id="cd03401">
    <property type="entry name" value="SPFH_prohibitin"/>
    <property type="match status" value="1"/>
</dbReference>
<comment type="similarity">
    <text evidence="3">Belongs to the prohibitin family.</text>
</comment>
<name>A0AA35L6J8_9SAUR</name>
<organism evidence="18 19">
    <name type="scientific">Podarcis lilfordi</name>
    <name type="common">Lilford's wall lizard</name>
    <dbReference type="NCBI Taxonomy" id="74358"/>
    <lineage>
        <taxon>Eukaryota</taxon>
        <taxon>Metazoa</taxon>
        <taxon>Chordata</taxon>
        <taxon>Craniata</taxon>
        <taxon>Vertebrata</taxon>
        <taxon>Euteleostomi</taxon>
        <taxon>Lepidosauria</taxon>
        <taxon>Squamata</taxon>
        <taxon>Bifurcata</taxon>
        <taxon>Unidentata</taxon>
        <taxon>Episquamata</taxon>
        <taxon>Laterata</taxon>
        <taxon>Lacertibaenia</taxon>
        <taxon>Lacertidae</taxon>
        <taxon>Podarcis</taxon>
    </lineage>
</organism>
<dbReference type="Pfam" id="PF01145">
    <property type="entry name" value="Band_7"/>
    <property type="match status" value="1"/>
</dbReference>
<dbReference type="GO" id="GO:0016020">
    <property type="term" value="C:membrane"/>
    <property type="evidence" value="ECO:0007669"/>
    <property type="project" value="InterPro"/>
</dbReference>
<feature type="compositionally biased region" description="Acidic residues" evidence="16">
    <location>
        <begin position="623"/>
        <end position="636"/>
    </location>
</feature>
<feature type="compositionally biased region" description="Acidic residues" evidence="16">
    <location>
        <begin position="679"/>
        <end position="700"/>
    </location>
</feature>
<keyword evidence="10" id="KW-0238">DNA-binding</keyword>
<feature type="domain" description="C2H2-type" evidence="17">
    <location>
        <begin position="913"/>
        <end position="940"/>
    </location>
</feature>
<dbReference type="FunFam" id="3.30.160.60:FF:000900">
    <property type="entry name" value="Zinc finger and BTB domain containing 47"/>
    <property type="match status" value="1"/>
</dbReference>
<proteinExistence type="inferred from homology"/>
<gene>
    <name evidence="18" type="ORF">PODLI_1B035362</name>
</gene>
<keyword evidence="12" id="KW-0539">Nucleus</keyword>
<dbReference type="GO" id="GO:0071897">
    <property type="term" value="P:DNA biosynthetic process"/>
    <property type="evidence" value="ECO:0007669"/>
    <property type="project" value="UniProtKB-KW"/>
</dbReference>
<feature type="region of interest" description="Disordered" evidence="16">
    <location>
        <begin position="656"/>
        <end position="765"/>
    </location>
</feature>
<keyword evidence="5" id="KW-0479">Metal-binding</keyword>
<feature type="compositionally biased region" description="Basic and acidic residues" evidence="16">
    <location>
        <begin position="701"/>
        <end position="716"/>
    </location>
</feature>
<accession>A0AA35L6J8</accession>
<dbReference type="FunFam" id="3.30.160.60:FF:001378">
    <property type="entry name" value="Zinc finger protein 652"/>
    <property type="match status" value="1"/>
</dbReference>
<feature type="region of interest" description="Disordered" evidence="16">
    <location>
        <begin position="1072"/>
        <end position="1118"/>
    </location>
</feature>
<feature type="compositionally biased region" description="Low complexity" evidence="16">
    <location>
        <begin position="443"/>
        <end position="454"/>
    </location>
</feature>
<dbReference type="FunFam" id="3.30.160.60:FF:000550">
    <property type="entry name" value="Zinc finger and BTB domain-containing 47"/>
    <property type="match status" value="1"/>
</dbReference>
<feature type="compositionally biased region" description="Basic residues" evidence="16">
    <location>
        <begin position="1079"/>
        <end position="1090"/>
    </location>
</feature>
<dbReference type="Gene3D" id="3.30.479.30">
    <property type="entry name" value="Band 7 domain"/>
    <property type="match status" value="1"/>
</dbReference>
<feature type="domain" description="C2H2-type" evidence="17">
    <location>
        <begin position="857"/>
        <end position="884"/>
    </location>
</feature>
<comment type="similarity">
    <text evidence="2">Belongs to the krueppel C2H2-type zinc-finger protein family.</text>
</comment>
<dbReference type="GO" id="GO:0003677">
    <property type="term" value="F:DNA binding"/>
    <property type="evidence" value="ECO:0007669"/>
    <property type="project" value="UniProtKB-KW"/>
</dbReference>
<evidence type="ECO:0000256" key="7">
    <source>
        <dbReference type="ARBA" id="ARBA00022771"/>
    </source>
</evidence>
<dbReference type="Gene3D" id="3.30.160.60">
    <property type="entry name" value="Classic Zinc Finger"/>
    <property type="match status" value="7"/>
</dbReference>
<dbReference type="InterPro" id="IPR000163">
    <property type="entry name" value="Prohibitin"/>
</dbReference>
<dbReference type="SUPFAM" id="SSF117892">
    <property type="entry name" value="Band 7/SPFH domain"/>
    <property type="match status" value="1"/>
</dbReference>
<evidence type="ECO:0000256" key="12">
    <source>
        <dbReference type="ARBA" id="ARBA00023242"/>
    </source>
</evidence>
<dbReference type="SMART" id="SM00355">
    <property type="entry name" value="ZnF_C2H2"/>
    <property type="match status" value="9"/>
</dbReference>
<dbReference type="GO" id="GO:0005634">
    <property type="term" value="C:nucleus"/>
    <property type="evidence" value="ECO:0007669"/>
    <property type="project" value="UniProtKB-SubCell"/>
</dbReference>
<evidence type="ECO:0000256" key="4">
    <source>
        <dbReference type="ARBA" id="ARBA00022634"/>
    </source>
</evidence>